<evidence type="ECO:0000313" key="2">
    <source>
        <dbReference type="Proteomes" id="UP000606115"/>
    </source>
</evidence>
<keyword evidence="2" id="KW-1185">Reference proteome</keyword>
<dbReference type="SUPFAM" id="SSF53756">
    <property type="entry name" value="UDP-Glycosyltransferase/glycogen phosphorylase"/>
    <property type="match status" value="1"/>
</dbReference>
<gene>
    <name evidence="1" type="ORF">GCM10007173_19590</name>
</gene>
<dbReference type="InterPro" id="IPR043148">
    <property type="entry name" value="TagF_C"/>
</dbReference>
<dbReference type="EMBL" id="BMKX01000004">
    <property type="protein sequence ID" value="GGJ60906.1"/>
    <property type="molecule type" value="Genomic_DNA"/>
</dbReference>
<proteinExistence type="predicted"/>
<dbReference type="Gene3D" id="3.40.50.12580">
    <property type="match status" value="1"/>
</dbReference>
<dbReference type="Proteomes" id="UP000606115">
    <property type="component" value="Unassembled WGS sequence"/>
</dbReference>
<dbReference type="Pfam" id="PF04464">
    <property type="entry name" value="Glyphos_transf"/>
    <property type="match status" value="1"/>
</dbReference>
<accession>A0ABQ2DKJ5</accession>
<comment type="caution">
    <text evidence="1">The sequence shown here is derived from an EMBL/GenBank/DDBJ whole genome shotgun (WGS) entry which is preliminary data.</text>
</comment>
<evidence type="ECO:0000313" key="1">
    <source>
        <dbReference type="EMBL" id="GGJ60906.1"/>
    </source>
</evidence>
<name>A0ABQ2DKJ5_9MICC</name>
<reference evidence="2" key="1">
    <citation type="journal article" date="2019" name="Int. J. Syst. Evol. Microbiol.">
        <title>The Global Catalogue of Microorganisms (GCM) 10K type strain sequencing project: providing services to taxonomists for standard genome sequencing and annotation.</title>
        <authorList>
            <consortium name="The Broad Institute Genomics Platform"/>
            <consortium name="The Broad Institute Genome Sequencing Center for Infectious Disease"/>
            <person name="Wu L."/>
            <person name="Ma J."/>
        </authorList>
    </citation>
    <scope>NUCLEOTIDE SEQUENCE [LARGE SCALE GENOMIC DNA]</scope>
    <source>
        <strain evidence="2">CGMCC 1.3685</strain>
    </source>
</reference>
<dbReference type="InterPro" id="IPR007554">
    <property type="entry name" value="Glycerophosphate_synth"/>
</dbReference>
<dbReference type="GeneID" id="303304320"/>
<protein>
    <submittedName>
        <fullName evidence="1">Glycosyl transferase</fullName>
    </submittedName>
</protein>
<sequence length="398" mass="44497">MRALPVLASAVDYANKRLTAQQQRSHVNRHAQHLFRLPQGEHRYRVALYFADDMVNAYQLRQWYAPLQQLAQSVPVVVIARQAGTALELSEECPLPVFLAPTIGDVEALINSQRIDVVFYVNQNIKNFQMIRLNEPNHVFICHGESEKAYMWSNQLKSYDYVFGAGQAARDRLAKNLRNYDATERTKLVGRPQIDATYLAPYSLNNKLPTVLYAPTWEGDRPSMNYGSVSSHGVQIIESLINDGGFNVIFRPHPRSGVNIKEYGADVSRIREKLEAGNSSSAGRLLFDDTAHWGWQWAKADACITDISAVAYDFLATGKPMFITTPVSSEAVVADSPALEQLPSMDSMQAGQAAELIHHAMDSDDAERNALIERYFGDITPGASMSRFISETLDLLEN</sequence>
<organism evidence="1 2">
    <name type="scientific">Glutamicibacter ardleyensis</name>
    <dbReference type="NCBI Taxonomy" id="225894"/>
    <lineage>
        <taxon>Bacteria</taxon>
        <taxon>Bacillati</taxon>
        <taxon>Actinomycetota</taxon>
        <taxon>Actinomycetes</taxon>
        <taxon>Micrococcales</taxon>
        <taxon>Micrococcaceae</taxon>
        <taxon>Glutamicibacter</taxon>
    </lineage>
</organism>
<dbReference type="RefSeq" id="WP_188685397.1">
    <property type="nucleotide sequence ID" value="NZ_BMKX01000004.1"/>
</dbReference>
<dbReference type="GO" id="GO:0016740">
    <property type="term" value="F:transferase activity"/>
    <property type="evidence" value="ECO:0007669"/>
    <property type="project" value="UniProtKB-KW"/>
</dbReference>
<keyword evidence="1" id="KW-0808">Transferase</keyword>